<feature type="coiled-coil region" evidence="8">
    <location>
        <begin position="457"/>
        <end position="484"/>
    </location>
</feature>
<dbReference type="PANTHER" id="PTHR43493:SF5">
    <property type="entry name" value="DNA GYRASE SUBUNIT A, CHLOROPLASTIC_MITOCHONDRIAL"/>
    <property type="match status" value="1"/>
</dbReference>
<comment type="similarity">
    <text evidence="2">Belongs to the type II topoisomerase GyrA/ParC subunit family.</text>
</comment>
<dbReference type="Pfam" id="PF00521">
    <property type="entry name" value="DNA_topoisoIV"/>
    <property type="match status" value="1"/>
</dbReference>
<dbReference type="InterPro" id="IPR050220">
    <property type="entry name" value="Type_II_DNA_Topoisomerases"/>
</dbReference>
<proteinExistence type="inferred from homology"/>
<evidence type="ECO:0000313" key="11">
    <source>
        <dbReference type="EMBL" id="QDU37430.1"/>
    </source>
</evidence>
<dbReference type="InterPro" id="IPR002205">
    <property type="entry name" value="Topo_IIA_dom_A"/>
</dbReference>
<dbReference type="GO" id="GO:0009330">
    <property type="term" value="C:DNA topoisomerase type II (double strand cut, ATP-hydrolyzing) complex"/>
    <property type="evidence" value="ECO:0007669"/>
    <property type="project" value="TreeGrafter"/>
</dbReference>
<dbReference type="Gene3D" id="3.90.199.10">
    <property type="entry name" value="Topoisomerase II, domain 5"/>
    <property type="match status" value="1"/>
</dbReference>
<dbReference type="GO" id="GO:0005737">
    <property type="term" value="C:cytoplasm"/>
    <property type="evidence" value="ECO:0007669"/>
    <property type="project" value="TreeGrafter"/>
</dbReference>
<dbReference type="PROSITE" id="PS52040">
    <property type="entry name" value="TOPO_IIA"/>
    <property type="match status" value="1"/>
</dbReference>
<evidence type="ECO:0000256" key="7">
    <source>
        <dbReference type="PROSITE-ProRule" id="PRU01384"/>
    </source>
</evidence>
<evidence type="ECO:0000256" key="2">
    <source>
        <dbReference type="ARBA" id="ARBA00008263"/>
    </source>
</evidence>
<name>A0A517Z4M1_9PLAN</name>
<accession>A0A517Z4M1</accession>
<protein>
    <recommendedName>
        <fullName evidence="3">DNA topoisomerase (ATP-hydrolyzing)</fullName>
        <ecNumber evidence="3">5.6.2.2</ecNumber>
    </recommendedName>
</protein>
<dbReference type="SMART" id="SM00434">
    <property type="entry name" value="TOP4c"/>
    <property type="match status" value="1"/>
</dbReference>
<dbReference type="InterPro" id="IPR013757">
    <property type="entry name" value="Topo_IIA_A_a_sf"/>
</dbReference>
<dbReference type="Gene3D" id="2.120.10.90">
    <property type="entry name" value="DNA gyrase/topoisomerase IV, subunit A, C-terminal"/>
    <property type="match status" value="1"/>
</dbReference>
<evidence type="ECO:0000256" key="8">
    <source>
        <dbReference type="SAM" id="Coils"/>
    </source>
</evidence>
<sequence length="796" mass="88976">MGKRKATRKGPSQADADSNGHAPDEIQFVSISEETRRRYLNYAMSVIMSRALPDVRDGLKPVQRRILYVMYQELRLTSDAKYKKCAKICGDTTGNYHPHGTAAVYDALVRLAQDFTFRETLVDGQGNFGSIIGLPPAAERYTEARLTPIAAELMSELRYQTVETRPNYDATRDEPVVLPSRFPNLLVNGTQGIAVGMATNIPPHNLREIIKACLFLIDNPEASVAQLMRSVKGPDFPLGGRIVTDRKELRDIYEEGRGSIKVRAEWRFDTQGRKEVKNRLVIYSIPYGVETGPLMQAIGEILHSRKLPQLVDIADESDDNHGLRLVLELKNGSDPEAVMTYLYKHTNLEQNFGYNATCLVPDEHGVLVPDRCPLNRLLKYFLDFRFETVRKRFEFQLAQLEKRIHILNGFVIVFDGLDRAIKIIRGSSGKQDAAEKLMAEFPLDEIQTNAILELQLYRISQLEIGRIREELAEKEKEAKRIRSILKSDKKLWGVVGKELQEISDEYGSKRRTTLGSAEEVAEFDPQAYILRENTNVVITTDGWIRRMGKISSVDKLRLREGDEVLDVLPTSTLESVIFFSSDGTAHTLPVTEIPPSTGYGEPLAKHVRLSDGANIIAAVSTDARFTPEDTEVADQPVPAPYLLVATAAGQVMRVSLSAYRTASTKNGRKYCRLVSGDRVVHVQLVEEEDTVFLVSRKARLIHFPVGEVPVLAGAGKGVKGLKLSDAGDEVLGAQRLTRPSDVLKVINDNDKELSFGQMKYSVTSRGGKGVKTSQRTGLQRIIRPDINLIDWAEVET</sequence>
<evidence type="ECO:0000259" key="10">
    <source>
        <dbReference type="PROSITE" id="PS52040"/>
    </source>
</evidence>
<keyword evidence="6 7" id="KW-0413">Isomerase</keyword>
<dbReference type="SUPFAM" id="SSF101904">
    <property type="entry name" value="GyrA/ParC C-terminal domain-like"/>
    <property type="match status" value="1"/>
</dbReference>
<dbReference type="Gene3D" id="1.10.268.10">
    <property type="entry name" value="Topoisomerase, domain 3"/>
    <property type="match status" value="1"/>
</dbReference>
<keyword evidence="12" id="KW-1185">Reference proteome</keyword>
<keyword evidence="5 7" id="KW-0238">DNA-binding</keyword>
<keyword evidence="4 7" id="KW-0799">Topoisomerase</keyword>
<dbReference type="GO" id="GO:0005524">
    <property type="term" value="F:ATP binding"/>
    <property type="evidence" value="ECO:0007669"/>
    <property type="project" value="InterPro"/>
</dbReference>
<dbReference type="RefSeq" id="WP_231746748.1">
    <property type="nucleotide sequence ID" value="NZ_CP036275.1"/>
</dbReference>
<dbReference type="CDD" id="cd00187">
    <property type="entry name" value="TOP4c"/>
    <property type="match status" value="1"/>
</dbReference>
<dbReference type="InterPro" id="IPR006691">
    <property type="entry name" value="GyrA/parC_rep"/>
</dbReference>
<gene>
    <name evidence="11" type="primary">gyrA_1</name>
    <name evidence="11" type="ORF">Mal4_17420</name>
</gene>
<evidence type="ECO:0000256" key="9">
    <source>
        <dbReference type="SAM" id="MobiDB-lite"/>
    </source>
</evidence>
<dbReference type="InterPro" id="IPR013758">
    <property type="entry name" value="Topo_IIA_A/C_ab"/>
</dbReference>
<dbReference type="KEGG" id="mri:Mal4_17420"/>
<dbReference type="InterPro" id="IPR035516">
    <property type="entry name" value="Gyrase/topoIV_suA_C"/>
</dbReference>
<dbReference type="Proteomes" id="UP000320496">
    <property type="component" value="Chromosome"/>
</dbReference>
<evidence type="ECO:0000256" key="1">
    <source>
        <dbReference type="ARBA" id="ARBA00000185"/>
    </source>
</evidence>
<organism evidence="11 12">
    <name type="scientific">Maioricimonas rarisocia</name>
    <dbReference type="NCBI Taxonomy" id="2528026"/>
    <lineage>
        <taxon>Bacteria</taxon>
        <taxon>Pseudomonadati</taxon>
        <taxon>Planctomycetota</taxon>
        <taxon>Planctomycetia</taxon>
        <taxon>Planctomycetales</taxon>
        <taxon>Planctomycetaceae</taxon>
        <taxon>Maioricimonas</taxon>
    </lineage>
</organism>
<reference evidence="11 12" key="1">
    <citation type="submission" date="2019-02" db="EMBL/GenBank/DDBJ databases">
        <title>Deep-cultivation of Planctomycetes and their phenomic and genomic characterization uncovers novel biology.</title>
        <authorList>
            <person name="Wiegand S."/>
            <person name="Jogler M."/>
            <person name="Boedeker C."/>
            <person name="Pinto D."/>
            <person name="Vollmers J."/>
            <person name="Rivas-Marin E."/>
            <person name="Kohn T."/>
            <person name="Peeters S.H."/>
            <person name="Heuer A."/>
            <person name="Rast P."/>
            <person name="Oberbeckmann S."/>
            <person name="Bunk B."/>
            <person name="Jeske O."/>
            <person name="Meyerdierks A."/>
            <person name="Storesund J.E."/>
            <person name="Kallscheuer N."/>
            <person name="Luecker S."/>
            <person name="Lage O.M."/>
            <person name="Pohl T."/>
            <person name="Merkel B.J."/>
            <person name="Hornburger P."/>
            <person name="Mueller R.-W."/>
            <person name="Bruemmer F."/>
            <person name="Labrenz M."/>
            <person name="Spormann A.M."/>
            <person name="Op den Camp H."/>
            <person name="Overmann J."/>
            <person name="Amann R."/>
            <person name="Jetten M.S.M."/>
            <person name="Mascher T."/>
            <person name="Medema M.H."/>
            <person name="Devos D.P."/>
            <person name="Kaster A.-K."/>
            <person name="Ovreas L."/>
            <person name="Rohde M."/>
            <person name="Galperin M.Y."/>
            <person name="Jogler C."/>
        </authorList>
    </citation>
    <scope>NUCLEOTIDE SEQUENCE [LARGE SCALE GENOMIC DNA]</scope>
    <source>
        <strain evidence="11 12">Mal4</strain>
    </source>
</reference>
<dbReference type="AlphaFoldDB" id="A0A517Z4M1"/>
<dbReference type="InterPro" id="IPR013760">
    <property type="entry name" value="Topo_IIA-like_dom_sf"/>
</dbReference>
<evidence type="ECO:0000256" key="6">
    <source>
        <dbReference type="ARBA" id="ARBA00023235"/>
    </source>
</evidence>
<evidence type="ECO:0000256" key="4">
    <source>
        <dbReference type="ARBA" id="ARBA00023029"/>
    </source>
</evidence>
<dbReference type="GO" id="GO:0003918">
    <property type="term" value="F:DNA topoisomerase type II (double strand cut, ATP-hydrolyzing) activity"/>
    <property type="evidence" value="ECO:0007669"/>
    <property type="project" value="UniProtKB-EC"/>
</dbReference>
<dbReference type="SUPFAM" id="SSF56719">
    <property type="entry name" value="Type II DNA topoisomerase"/>
    <property type="match status" value="1"/>
</dbReference>
<dbReference type="GO" id="GO:0003677">
    <property type="term" value="F:DNA binding"/>
    <property type="evidence" value="ECO:0007669"/>
    <property type="project" value="UniProtKB-UniRule"/>
</dbReference>
<feature type="region of interest" description="Disordered" evidence="9">
    <location>
        <begin position="1"/>
        <end position="25"/>
    </location>
</feature>
<dbReference type="Pfam" id="PF03989">
    <property type="entry name" value="DNA_gyraseA_C"/>
    <property type="match status" value="4"/>
</dbReference>
<evidence type="ECO:0000313" key="12">
    <source>
        <dbReference type="Proteomes" id="UP000320496"/>
    </source>
</evidence>
<dbReference type="GO" id="GO:0006265">
    <property type="term" value="P:DNA topological change"/>
    <property type="evidence" value="ECO:0007669"/>
    <property type="project" value="UniProtKB-UniRule"/>
</dbReference>
<dbReference type="EMBL" id="CP036275">
    <property type="protein sequence ID" value="QDU37430.1"/>
    <property type="molecule type" value="Genomic_DNA"/>
</dbReference>
<feature type="active site" description="O-(5'-phospho-DNA)-tyrosine intermediate" evidence="7">
    <location>
        <position position="141"/>
    </location>
</feature>
<dbReference type="Gene3D" id="3.30.1360.40">
    <property type="match status" value="1"/>
</dbReference>
<keyword evidence="8" id="KW-0175">Coiled coil</keyword>
<comment type="catalytic activity">
    <reaction evidence="1 7">
        <text>ATP-dependent breakage, passage and rejoining of double-stranded DNA.</text>
        <dbReference type="EC" id="5.6.2.2"/>
    </reaction>
</comment>
<dbReference type="EC" id="5.6.2.2" evidence="3"/>
<evidence type="ECO:0000256" key="5">
    <source>
        <dbReference type="ARBA" id="ARBA00023125"/>
    </source>
</evidence>
<evidence type="ECO:0000256" key="3">
    <source>
        <dbReference type="ARBA" id="ARBA00012895"/>
    </source>
</evidence>
<feature type="domain" description="Topo IIA-type catalytic" evidence="10">
    <location>
        <begin position="52"/>
        <end position="528"/>
    </location>
</feature>
<dbReference type="NCBIfam" id="NF004044">
    <property type="entry name" value="PRK05561.1"/>
    <property type="match status" value="1"/>
</dbReference>
<dbReference type="PANTHER" id="PTHR43493">
    <property type="entry name" value="DNA GYRASE/TOPOISOMERASE SUBUNIT A"/>
    <property type="match status" value="1"/>
</dbReference>